<dbReference type="RefSeq" id="WP_317540660.1">
    <property type="nucleotide sequence ID" value="NZ_JAWLKB010000002.1"/>
</dbReference>
<organism evidence="5 6">
    <name type="scientific">Rhodococcus globerulus</name>
    <dbReference type="NCBI Taxonomy" id="33008"/>
    <lineage>
        <taxon>Bacteria</taxon>
        <taxon>Bacillati</taxon>
        <taxon>Actinomycetota</taxon>
        <taxon>Actinomycetes</taxon>
        <taxon>Mycobacteriales</taxon>
        <taxon>Nocardiaceae</taxon>
        <taxon>Rhodococcus</taxon>
    </lineage>
</organism>
<dbReference type="PRINTS" id="PR00420">
    <property type="entry name" value="RNGMNOXGNASE"/>
</dbReference>
<reference evidence="5 6" key="1">
    <citation type="submission" date="2023-10" db="EMBL/GenBank/DDBJ databases">
        <title>Development of a sustainable strategy for remediation of hydrocarbon-contaminated territories based on the waste exchange concept.</title>
        <authorList>
            <person name="Krivoruchko A."/>
        </authorList>
    </citation>
    <scope>NUCLEOTIDE SEQUENCE [LARGE SCALE GENOMIC DNA]</scope>
    <source>
        <strain evidence="5 6">IEGM 1203</strain>
    </source>
</reference>
<evidence type="ECO:0000256" key="2">
    <source>
        <dbReference type="ARBA" id="ARBA00023033"/>
    </source>
</evidence>
<keyword evidence="1" id="KW-0560">Oxidoreductase</keyword>
<dbReference type="SUPFAM" id="SSF51905">
    <property type="entry name" value="FAD/NAD(P)-binding domain"/>
    <property type="match status" value="1"/>
</dbReference>
<evidence type="ECO:0000313" key="5">
    <source>
        <dbReference type="EMBL" id="MDV6265776.1"/>
    </source>
</evidence>
<dbReference type="Proteomes" id="UP001185927">
    <property type="component" value="Unassembled WGS sequence"/>
</dbReference>
<feature type="chain" id="PRO_5047415746" evidence="3">
    <location>
        <begin position="23"/>
        <end position="379"/>
    </location>
</feature>
<proteinExistence type="predicted"/>
<sequence>MSGAAVTSVLVVGAGIAGTAVAATLARGGVEVDLVEIKPRNSALGSGITLQGNALRILRDLGVWDQVADNGFAFDTLGLRAPDADGTVLVEMPDARTGGPDLPATLGIERPLLAEILHANAESAGVKMKFCTTTTGLVQDNQGVDVTFSDGSTRRYDVVIGADGIRSWTRRALGIPLDTKPTGMGIWRLIGRRPAAVTRTDLYYGGACYIAGYCPTGEDSLYAYLVEDARDRSNLSPEEQLAVMRELASNYHGPWDEIREQLTDPAAVNYTWFESHVLDQPWNRGRVVLIGDAAHACPPTLAQGGAQALEDAAVLAELLLDRSVVDEHLWDEFMNRRFPRAKAVVEASLQLGTWMLDHDQDADVPALMGRIAALVSEPA</sequence>
<feature type="signal peptide" evidence="3">
    <location>
        <begin position="1"/>
        <end position="22"/>
    </location>
</feature>
<keyword evidence="2" id="KW-0503">Monooxygenase</keyword>
<evidence type="ECO:0000259" key="4">
    <source>
        <dbReference type="Pfam" id="PF01494"/>
    </source>
</evidence>
<dbReference type="EMBL" id="JAWLKB010000002">
    <property type="protein sequence ID" value="MDV6265776.1"/>
    <property type="molecule type" value="Genomic_DNA"/>
</dbReference>
<dbReference type="Pfam" id="PF01494">
    <property type="entry name" value="FAD_binding_3"/>
    <property type="match status" value="1"/>
</dbReference>
<comment type="caution">
    <text evidence="5">The sequence shown here is derived from an EMBL/GenBank/DDBJ whole genome shotgun (WGS) entry which is preliminary data.</text>
</comment>
<accession>A0ABU4BNF7</accession>
<evidence type="ECO:0000256" key="1">
    <source>
        <dbReference type="ARBA" id="ARBA00023002"/>
    </source>
</evidence>
<dbReference type="NCBIfam" id="NF005313">
    <property type="entry name" value="PRK06847.1"/>
    <property type="match status" value="1"/>
</dbReference>
<dbReference type="InterPro" id="IPR036188">
    <property type="entry name" value="FAD/NAD-bd_sf"/>
</dbReference>
<name>A0ABU4BNF7_RHOGO</name>
<evidence type="ECO:0000313" key="6">
    <source>
        <dbReference type="Proteomes" id="UP001185927"/>
    </source>
</evidence>
<dbReference type="InterPro" id="IPR050493">
    <property type="entry name" value="FAD-dep_Monooxygenase_BioMet"/>
</dbReference>
<keyword evidence="3" id="KW-0732">Signal</keyword>
<gene>
    <name evidence="5" type="ORF">R3Q16_04105</name>
</gene>
<protein>
    <submittedName>
        <fullName evidence="5">FAD-dependent oxidoreductase</fullName>
    </submittedName>
</protein>
<dbReference type="InterPro" id="IPR002938">
    <property type="entry name" value="FAD-bd"/>
</dbReference>
<dbReference type="PANTHER" id="PTHR13789:SF309">
    <property type="entry name" value="PUTATIVE (AFU_ORTHOLOGUE AFUA_6G14510)-RELATED"/>
    <property type="match status" value="1"/>
</dbReference>
<dbReference type="Gene3D" id="3.50.50.60">
    <property type="entry name" value="FAD/NAD(P)-binding domain"/>
    <property type="match status" value="1"/>
</dbReference>
<feature type="domain" description="FAD-binding" evidence="4">
    <location>
        <begin position="7"/>
        <end position="347"/>
    </location>
</feature>
<dbReference type="PANTHER" id="PTHR13789">
    <property type="entry name" value="MONOOXYGENASE"/>
    <property type="match status" value="1"/>
</dbReference>
<evidence type="ECO:0000256" key="3">
    <source>
        <dbReference type="SAM" id="SignalP"/>
    </source>
</evidence>
<keyword evidence="6" id="KW-1185">Reference proteome</keyword>